<keyword evidence="2" id="KW-0812">Transmembrane</keyword>
<dbReference type="EMBL" id="RKLU01000002">
    <property type="protein sequence ID" value="TQQ82618.1"/>
    <property type="molecule type" value="Genomic_DNA"/>
</dbReference>
<sequence>MLSEALRLPYRAADATGTLLVGSVLTGVTWIALVGWAALLAVAPRVGAAVTPVVFLLSLVVRGYLLEVVAGGINGDPSAPSFVHWGSLLRNGAKSAVVSAIYFLPAAVFIGLAGGAGAATVIDPPGFEGALQAIAALAILVGGFGTLCYGLVYLYLRGAARAVLAATGSARAALNVRRTFRLSLSGSYLGGWLVAMGLLTVGPVLLLPLVVVSGLAGLYDPVLTAIGGLLTLLLAVVLLFSLRMSAAWATGRGAAPSLAIDDTTAVDDDNDEVIPEPETEPSRPPEVAAAVQVGRTVGQHSEAVGADQRSIDFGMAGMPRPNSRRFGIENGAMATNGATPDDDQPRETEIDADETEIDADETETDGGNERENNDDTDDDGFEWGVVEEA</sequence>
<reference evidence="3" key="1">
    <citation type="submission" date="2019-02" db="EMBL/GenBank/DDBJ databases">
        <title>Halonotius sp. a new haloarchaeum isolated from saline soil.</title>
        <authorList>
            <person name="Duran-Viseras A."/>
            <person name="Sanchez-Porro C."/>
            <person name="Ventosa A."/>
        </authorList>
    </citation>
    <scope>NUCLEOTIDE SEQUENCE</scope>
    <source>
        <strain evidence="3">F15B</strain>
    </source>
</reference>
<keyword evidence="4" id="KW-1185">Reference proteome</keyword>
<evidence type="ECO:0000256" key="1">
    <source>
        <dbReference type="SAM" id="MobiDB-lite"/>
    </source>
</evidence>
<feature type="compositionally biased region" description="Acidic residues" evidence="1">
    <location>
        <begin position="350"/>
        <end position="366"/>
    </location>
</feature>
<feature type="compositionally biased region" description="Acidic residues" evidence="1">
    <location>
        <begin position="374"/>
        <end position="389"/>
    </location>
</feature>
<feature type="region of interest" description="Disordered" evidence="1">
    <location>
        <begin position="312"/>
        <end position="389"/>
    </location>
</feature>
<dbReference type="Proteomes" id="UP000705823">
    <property type="component" value="Unassembled WGS sequence"/>
</dbReference>
<dbReference type="AlphaFoldDB" id="A0A8J8PCA9"/>
<dbReference type="OrthoDB" id="342334at2157"/>
<keyword evidence="2" id="KW-0472">Membrane</keyword>
<feature type="transmembrane region" description="Helical" evidence="2">
    <location>
        <begin position="192"/>
        <end position="216"/>
    </location>
</feature>
<feature type="transmembrane region" description="Helical" evidence="2">
    <location>
        <begin position="20"/>
        <end position="42"/>
    </location>
</feature>
<feature type="transmembrane region" description="Helical" evidence="2">
    <location>
        <begin position="134"/>
        <end position="156"/>
    </location>
</feature>
<evidence type="ECO:0000313" key="4">
    <source>
        <dbReference type="Proteomes" id="UP000705823"/>
    </source>
</evidence>
<feature type="region of interest" description="Disordered" evidence="1">
    <location>
        <begin position="265"/>
        <end position="286"/>
    </location>
</feature>
<comment type="caution">
    <text evidence="3">The sequence shown here is derived from an EMBL/GenBank/DDBJ whole genome shotgun (WGS) entry which is preliminary data.</text>
</comment>
<gene>
    <name evidence="3" type="ORF">EGH24_03975</name>
</gene>
<dbReference type="Pfam" id="PF13197">
    <property type="entry name" value="DUF4013"/>
    <property type="match status" value="1"/>
</dbReference>
<evidence type="ECO:0000313" key="3">
    <source>
        <dbReference type="EMBL" id="TQQ82618.1"/>
    </source>
</evidence>
<feature type="transmembrane region" description="Helical" evidence="2">
    <location>
        <begin position="54"/>
        <end position="75"/>
    </location>
</feature>
<keyword evidence="2" id="KW-1133">Transmembrane helix</keyword>
<dbReference type="InterPro" id="IPR025098">
    <property type="entry name" value="DUF4013"/>
</dbReference>
<organism evidence="3 4">
    <name type="scientific">Halonotius terrestris</name>
    <dbReference type="NCBI Taxonomy" id="2487750"/>
    <lineage>
        <taxon>Archaea</taxon>
        <taxon>Methanobacteriati</taxon>
        <taxon>Methanobacteriota</taxon>
        <taxon>Stenosarchaea group</taxon>
        <taxon>Halobacteria</taxon>
        <taxon>Halobacteriales</taxon>
        <taxon>Haloferacaceae</taxon>
        <taxon>Halonotius</taxon>
    </lineage>
</organism>
<dbReference type="RefSeq" id="WP_142978883.1">
    <property type="nucleotide sequence ID" value="NZ_RKLU01000002.1"/>
</dbReference>
<accession>A0A8J8PCA9</accession>
<name>A0A8J8PCA9_9EURY</name>
<feature type="transmembrane region" description="Helical" evidence="2">
    <location>
        <begin position="95"/>
        <end position="122"/>
    </location>
</feature>
<protein>
    <submittedName>
        <fullName evidence="3">DUF4013 domain-containing protein</fullName>
    </submittedName>
</protein>
<feature type="transmembrane region" description="Helical" evidence="2">
    <location>
        <begin position="222"/>
        <end position="242"/>
    </location>
</feature>
<evidence type="ECO:0000256" key="2">
    <source>
        <dbReference type="SAM" id="Phobius"/>
    </source>
</evidence>
<proteinExistence type="predicted"/>
<feature type="compositionally biased region" description="Acidic residues" evidence="1">
    <location>
        <begin position="265"/>
        <end position="279"/>
    </location>
</feature>